<evidence type="ECO:0000313" key="3">
    <source>
        <dbReference type="Proteomes" id="UP001314229"/>
    </source>
</evidence>
<evidence type="ECO:0000313" key="2">
    <source>
        <dbReference type="EMBL" id="CAK6956924.1"/>
    </source>
</evidence>
<feature type="region of interest" description="Disordered" evidence="1">
    <location>
        <begin position="57"/>
        <end position="101"/>
    </location>
</feature>
<keyword evidence="3" id="KW-1185">Reference proteome</keyword>
<evidence type="ECO:0000256" key="1">
    <source>
        <dbReference type="SAM" id="MobiDB-lite"/>
    </source>
</evidence>
<feature type="compositionally biased region" description="Polar residues" evidence="1">
    <location>
        <begin position="86"/>
        <end position="101"/>
    </location>
</feature>
<accession>A0AAV1NDM7</accession>
<reference evidence="2 3" key="1">
    <citation type="submission" date="2024-01" db="EMBL/GenBank/DDBJ databases">
        <authorList>
            <person name="Alioto T."/>
            <person name="Alioto T."/>
            <person name="Gomez Garrido J."/>
        </authorList>
    </citation>
    <scope>NUCLEOTIDE SEQUENCE [LARGE SCALE GENOMIC DNA]</scope>
</reference>
<comment type="caution">
    <text evidence="2">The sequence shown here is derived from an EMBL/GenBank/DDBJ whole genome shotgun (WGS) entry which is preliminary data.</text>
</comment>
<dbReference type="Proteomes" id="UP001314229">
    <property type="component" value="Unassembled WGS sequence"/>
</dbReference>
<dbReference type="EMBL" id="CAWUFR010000027">
    <property type="protein sequence ID" value="CAK6956924.1"/>
    <property type="molecule type" value="Genomic_DNA"/>
</dbReference>
<name>A0AAV1NDM7_SCOSC</name>
<proteinExistence type="predicted"/>
<organism evidence="2 3">
    <name type="scientific">Scomber scombrus</name>
    <name type="common">Atlantic mackerel</name>
    <name type="synonym">Scomber vernalis</name>
    <dbReference type="NCBI Taxonomy" id="13677"/>
    <lineage>
        <taxon>Eukaryota</taxon>
        <taxon>Metazoa</taxon>
        <taxon>Chordata</taxon>
        <taxon>Craniata</taxon>
        <taxon>Vertebrata</taxon>
        <taxon>Euteleostomi</taxon>
        <taxon>Actinopterygii</taxon>
        <taxon>Neopterygii</taxon>
        <taxon>Teleostei</taxon>
        <taxon>Neoteleostei</taxon>
        <taxon>Acanthomorphata</taxon>
        <taxon>Pelagiaria</taxon>
        <taxon>Scombriformes</taxon>
        <taxon>Scombridae</taxon>
        <taxon>Scomber</taxon>
    </lineage>
</organism>
<gene>
    <name evidence="2" type="ORF">FSCOSCO3_A032347</name>
</gene>
<protein>
    <submittedName>
        <fullName evidence="2">Uncharacterized protein</fullName>
    </submittedName>
</protein>
<dbReference type="AlphaFoldDB" id="A0AAV1NDM7"/>
<sequence length="101" mass="10818">MSLNQSIDTDIWLVMGKAQAGQWNWDQKDTASQVTLLIYDQKSAPLVTFIGVTQTGTPCSGRDDKASLRRSCPAPQPRSLKLITSPGHTSPTALTSSGKSA</sequence>